<comment type="subcellular location">
    <subcellularLocation>
        <location evidence="1">Cell membrane</location>
        <topology evidence="1">Multi-pass membrane protein</topology>
    </subcellularLocation>
</comment>
<organism evidence="7 8">
    <name type="scientific">Acinetobacter pollinis</name>
    <dbReference type="NCBI Taxonomy" id="2605270"/>
    <lineage>
        <taxon>Bacteria</taxon>
        <taxon>Pseudomonadati</taxon>
        <taxon>Pseudomonadota</taxon>
        <taxon>Gammaproteobacteria</taxon>
        <taxon>Moraxellales</taxon>
        <taxon>Moraxellaceae</taxon>
        <taxon>Acinetobacter</taxon>
    </lineage>
</organism>
<name>A0ABU6DRL6_9GAMM</name>
<dbReference type="InterPro" id="IPR036640">
    <property type="entry name" value="ABC1_TM_sf"/>
</dbReference>
<keyword evidence="8" id="KW-1185">Reference proteome</keyword>
<dbReference type="Gene3D" id="1.20.1560.10">
    <property type="entry name" value="ABC transporter type 1, transmembrane domain"/>
    <property type="match status" value="1"/>
</dbReference>
<keyword evidence="4 5" id="KW-0472">Membrane</keyword>
<evidence type="ECO:0000256" key="2">
    <source>
        <dbReference type="ARBA" id="ARBA00022692"/>
    </source>
</evidence>
<dbReference type="RefSeq" id="WP_325774995.1">
    <property type="nucleotide sequence ID" value="NZ_VTDN01000003.1"/>
</dbReference>
<evidence type="ECO:0000259" key="6">
    <source>
        <dbReference type="PROSITE" id="PS50929"/>
    </source>
</evidence>
<gene>
    <name evidence="7" type="ORF">I2F25_05370</name>
</gene>
<dbReference type="PROSITE" id="PS50929">
    <property type="entry name" value="ABC_TM1F"/>
    <property type="match status" value="1"/>
</dbReference>
<evidence type="ECO:0000313" key="7">
    <source>
        <dbReference type="EMBL" id="MEB5476484.1"/>
    </source>
</evidence>
<evidence type="ECO:0000256" key="1">
    <source>
        <dbReference type="ARBA" id="ARBA00004651"/>
    </source>
</evidence>
<evidence type="ECO:0000313" key="8">
    <source>
        <dbReference type="Proteomes" id="UP001339883"/>
    </source>
</evidence>
<feature type="transmembrane region" description="Helical" evidence="5">
    <location>
        <begin position="147"/>
        <end position="167"/>
    </location>
</feature>
<dbReference type="EMBL" id="VTDN01000003">
    <property type="protein sequence ID" value="MEB5476484.1"/>
    <property type="molecule type" value="Genomic_DNA"/>
</dbReference>
<comment type="caution">
    <text evidence="7">The sequence shown here is derived from an EMBL/GenBank/DDBJ whole genome shotgun (WGS) entry which is preliminary data.</text>
</comment>
<feature type="transmembrane region" description="Helical" evidence="5">
    <location>
        <begin position="173"/>
        <end position="190"/>
    </location>
</feature>
<protein>
    <recommendedName>
        <fullName evidence="6">ABC transmembrane type-1 domain-containing protein</fullName>
    </recommendedName>
</protein>
<accession>A0ABU6DRL6</accession>
<keyword evidence="3 5" id="KW-1133">Transmembrane helix</keyword>
<proteinExistence type="predicted"/>
<evidence type="ECO:0000256" key="5">
    <source>
        <dbReference type="SAM" id="Phobius"/>
    </source>
</evidence>
<dbReference type="SUPFAM" id="SSF90123">
    <property type="entry name" value="ABC transporter transmembrane region"/>
    <property type="match status" value="1"/>
</dbReference>
<dbReference type="Proteomes" id="UP001339883">
    <property type="component" value="Unassembled WGS sequence"/>
</dbReference>
<dbReference type="InterPro" id="IPR011527">
    <property type="entry name" value="ABC1_TM_dom"/>
</dbReference>
<reference evidence="7 8" key="1">
    <citation type="submission" date="2019-08" db="EMBL/GenBank/DDBJ databases">
        <title>Five species of Acinetobacter isolated from floral nectar and animal pollinators.</title>
        <authorList>
            <person name="Hendry T.A."/>
        </authorList>
    </citation>
    <scope>NUCLEOTIDE SEQUENCE [LARGE SCALE GENOMIC DNA]</scope>
    <source>
        <strain evidence="7 8">MD18.27</strain>
    </source>
</reference>
<evidence type="ECO:0000256" key="3">
    <source>
        <dbReference type="ARBA" id="ARBA00022989"/>
    </source>
</evidence>
<feature type="transmembrane region" description="Helical" evidence="5">
    <location>
        <begin position="66"/>
        <end position="84"/>
    </location>
</feature>
<keyword evidence="2 5" id="KW-0812">Transmembrane</keyword>
<feature type="transmembrane region" description="Helical" evidence="5">
    <location>
        <begin position="25"/>
        <end position="46"/>
    </location>
</feature>
<evidence type="ECO:0000256" key="4">
    <source>
        <dbReference type="ARBA" id="ARBA00023136"/>
    </source>
</evidence>
<feature type="transmembrane region" description="Helical" evidence="5">
    <location>
        <begin position="254"/>
        <end position="272"/>
    </location>
</feature>
<sequence length="273" mass="32158">MSKIETYKIFWAISKIYYKNAKTHLILTLILILFVSLLSALLPYLMKTIVDSISNQNSINKFQNLFSVNNLFFLVFAYSFTWFINNFFEQIKNLFSAIVYSRFESSILSSSLNSFLKISKKEQDKLDIGVFHTDVSRASDAFATLNITIFFVLLPMLIQLIFMSFILYKNINLNFSIIFTIGVIIIFILSNKINKKSGKYYEPFYNSHSKLHSYFIQKINHAYDIKINHSYNFEGEKFNKNLQSYVKENTKSHVKIGTLMILQTFFIFFYYLF</sequence>
<feature type="domain" description="ABC transmembrane type-1" evidence="6">
    <location>
        <begin position="26"/>
        <end position="273"/>
    </location>
</feature>